<evidence type="ECO:0000259" key="1">
    <source>
        <dbReference type="PROSITE" id="PS51736"/>
    </source>
</evidence>
<dbReference type="InterPro" id="IPR036162">
    <property type="entry name" value="Resolvase-like_N_sf"/>
</dbReference>
<sequence>MLIKTVAIYNRISRDNNESEDVLLNHRTITKRLCESKSYKYKLYEEIESGGKFEERKVLLQLLKDIAQGLYDGLVVVELSRIARDNLYSQMIAKVLEENDVPIITPSRIFNLNDESDRFMFDVSLTFI</sequence>
<accession>A0AAN2PJC5</accession>
<dbReference type="InterPro" id="IPR050639">
    <property type="entry name" value="SSR_resolvase"/>
</dbReference>
<organism evidence="2 3">
    <name type="scientific">Peribacillus simplex</name>
    <dbReference type="NCBI Taxonomy" id="1478"/>
    <lineage>
        <taxon>Bacteria</taxon>
        <taxon>Bacillati</taxon>
        <taxon>Bacillota</taxon>
        <taxon>Bacilli</taxon>
        <taxon>Bacillales</taxon>
        <taxon>Bacillaceae</taxon>
        <taxon>Peribacillus</taxon>
    </lineage>
</organism>
<proteinExistence type="predicted"/>
<dbReference type="PANTHER" id="PTHR30461:SF23">
    <property type="entry name" value="DNA RECOMBINASE-RELATED"/>
    <property type="match status" value="1"/>
</dbReference>
<dbReference type="SMART" id="SM00857">
    <property type="entry name" value="Resolvase"/>
    <property type="match status" value="1"/>
</dbReference>
<dbReference type="PROSITE" id="PS51736">
    <property type="entry name" value="RECOMBINASES_3"/>
    <property type="match status" value="1"/>
</dbReference>
<reference evidence="2 3" key="1">
    <citation type="journal article" date="2014" name="Genome Announc.">
        <title>Genome Sequence of Bacillus simplex Strain P558, Isolated from a Human Fecal Sample.</title>
        <authorList>
            <person name="Croce O."/>
            <person name="Hugon P."/>
            <person name="Lagier J.C."/>
            <person name="Bibi F."/>
            <person name="Robert C."/>
            <person name="Azhar E.I."/>
            <person name="Raoult D."/>
            <person name="Fournier P.E."/>
        </authorList>
    </citation>
    <scope>NUCLEOTIDE SEQUENCE [LARGE SCALE GENOMIC DNA]</scope>
    <source>
        <strain evidence="2 3">P558</strain>
    </source>
</reference>
<protein>
    <submittedName>
        <fullName evidence="2">Recombinase family protein</fullName>
    </submittedName>
</protein>
<dbReference type="InterPro" id="IPR006119">
    <property type="entry name" value="Resolv_N"/>
</dbReference>
<dbReference type="AlphaFoldDB" id="A0AAN2PJC5"/>
<gene>
    <name evidence="2" type="ORF">BN1180_03900</name>
</gene>
<dbReference type="GO" id="GO:0000150">
    <property type="term" value="F:DNA strand exchange activity"/>
    <property type="evidence" value="ECO:0007669"/>
    <property type="project" value="InterPro"/>
</dbReference>
<name>A0AAN2PJC5_9BACI</name>
<dbReference type="EMBL" id="CCXW01000001">
    <property type="protein sequence ID" value="CEG33720.1"/>
    <property type="molecule type" value="Genomic_DNA"/>
</dbReference>
<evidence type="ECO:0000313" key="3">
    <source>
        <dbReference type="Proteomes" id="UP000182110"/>
    </source>
</evidence>
<dbReference type="RefSeq" id="WP_048682898.1">
    <property type="nucleotide sequence ID" value="NZ_CCXW01000001.1"/>
</dbReference>
<dbReference type="Proteomes" id="UP000182110">
    <property type="component" value="Unassembled WGS sequence"/>
</dbReference>
<dbReference type="SUPFAM" id="SSF53041">
    <property type="entry name" value="Resolvase-like"/>
    <property type="match status" value="1"/>
</dbReference>
<comment type="caution">
    <text evidence="2">The sequence shown here is derived from an EMBL/GenBank/DDBJ whole genome shotgun (WGS) entry which is preliminary data.</text>
</comment>
<keyword evidence="3" id="KW-1185">Reference proteome</keyword>
<dbReference type="Pfam" id="PF00239">
    <property type="entry name" value="Resolvase"/>
    <property type="match status" value="1"/>
</dbReference>
<evidence type="ECO:0000313" key="2">
    <source>
        <dbReference type="EMBL" id="CEG33720.1"/>
    </source>
</evidence>
<dbReference type="PANTHER" id="PTHR30461">
    <property type="entry name" value="DNA-INVERTASE FROM LAMBDOID PROPHAGE"/>
    <property type="match status" value="1"/>
</dbReference>
<feature type="domain" description="Resolvase/invertase-type recombinase catalytic" evidence="1">
    <location>
        <begin position="5"/>
        <end position="128"/>
    </location>
</feature>
<dbReference type="GO" id="GO:0003677">
    <property type="term" value="F:DNA binding"/>
    <property type="evidence" value="ECO:0007669"/>
    <property type="project" value="InterPro"/>
</dbReference>
<dbReference type="Gene3D" id="3.40.50.1390">
    <property type="entry name" value="Resolvase, N-terminal catalytic domain"/>
    <property type="match status" value="1"/>
</dbReference>
<dbReference type="CDD" id="cd00338">
    <property type="entry name" value="Ser_Recombinase"/>
    <property type="match status" value="1"/>
</dbReference>